<keyword evidence="3" id="KW-1185">Reference proteome</keyword>
<dbReference type="InterPro" id="IPR036388">
    <property type="entry name" value="WH-like_DNA-bd_sf"/>
</dbReference>
<dbReference type="Gene3D" id="1.10.10.10">
    <property type="entry name" value="Winged helix-like DNA-binding domain superfamily/Winged helix DNA-binding domain"/>
    <property type="match status" value="1"/>
</dbReference>
<dbReference type="PANTHER" id="PTHR43252">
    <property type="entry name" value="TRANSCRIPTIONAL REGULATOR YQJI"/>
    <property type="match status" value="1"/>
</dbReference>
<dbReference type="Pfam" id="PF03551">
    <property type="entry name" value="PadR"/>
    <property type="match status" value="1"/>
</dbReference>
<evidence type="ECO:0000313" key="3">
    <source>
        <dbReference type="Proteomes" id="UP000305109"/>
    </source>
</evidence>
<organism evidence="2 3">
    <name type="scientific">Rhodococcus oryzae</name>
    <dbReference type="NCBI Taxonomy" id="2571143"/>
    <lineage>
        <taxon>Bacteria</taxon>
        <taxon>Bacillati</taxon>
        <taxon>Actinomycetota</taxon>
        <taxon>Actinomycetes</taxon>
        <taxon>Mycobacteriales</taxon>
        <taxon>Nocardiaceae</taxon>
        <taxon>Rhodococcus</taxon>
    </lineage>
</organism>
<dbReference type="InterPro" id="IPR005149">
    <property type="entry name" value="Tscrpt_reg_PadR_N"/>
</dbReference>
<dbReference type="Proteomes" id="UP000305109">
    <property type="component" value="Unassembled WGS sequence"/>
</dbReference>
<comment type="caution">
    <text evidence="2">The sequence shown here is derived from an EMBL/GenBank/DDBJ whole genome shotgun (WGS) entry which is preliminary data.</text>
</comment>
<dbReference type="RefSeq" id="WP_136912144.1">
    <property type="nucleotide sequence ID" value="NZ_JBITGO010000002.1"/>
</dbReference>
<protein>
    <submittedName>
        <fullName evidence="2">PadR family transcriptional regulator</fullName>
    </submittedName>
</protein>
<sequence length="202" mass="22963">MAATALTPLGITVLALLFERPMHPYEMYQLLIQRRDDRLVKIRPGSLYHTVDRLERQELVAVLGTEREGNRPERTTYAITEAGRAALTVRIREILATPVSEYPQFPVALAEAHNLDAGTVCELLGERVSRIDEDIRELEGMRQAVVAEDIPRVFWFGMDYLRAVAKAEADWLRGLIVEIESGELPWLTEELISKRNPQLAKD</sequence>
<accession>A0ABY2RDD9</accession>
<dbReference type="SUPFAM" id="SSF46785">
    <property type="entry name" value="Winged helix' DNA-binding domain"/>
    <property type="match status" value="1"/>
</dbReference>
<name>A0ABY2RDD9_9NOCA</name>
<evidence type="ECO:0000259" key="1">
    <source>
        <dbReference type="Pfam" id="PF03551"/>
    </source>
</evidence>
<dbReference type="EMBL" id="SUMD01000018">
    <property type="protein sequence ID" value="TJZ73467.1"/>
    <property type="molecule type" value="Genomic_DNA"/>
</dbReference>
<gene>
    <name evidence="2" type="ORF">FCG67_24105</name>
</gene>
<dbReference type="PANTHER" id="PTHR43252:SF7">
    <property type="entry name" value="TRANSCRIPTIONAL REGULATOR YQJI"/>
    <property type="match status" value="1"/>
</dbReference>
<reference evidence="2 3" key="1">
    <citation type="submission" date="2019-04" db="EMBL/GenBank/DDBJ databases">
        <title>Rhodococcus oryzae sp. nov., a novel actinomycete isolated from rhizosphere soil of rice (Oryza sativa L.).</title>
        <authorList>
            <person name="Li C."/>
        </authorList>
    </citation>
    <scope>NUCLEOTIDE SEQUENCE [LARGE SCALE GENOMIC DNA]</scope>
    <source>
        <strain evidence="2 3">NEAU-CX67</strain>
    </source>
</reference>
<feature type="domain" description="Transcription regulator PadR N-terminal" evidence="1">
    <location>
        <begin position="13"/>
        <end position="88"/>
    </location>
</feature>
<evidence type="ECO:0000313" key="2">
    <source>
        <dbReference type="EMBL" id="TJZ73467.1"/>
    </source>
</evidence>
<proteinExistence type="predicted"/>
<dbReference type="InterPro" id="IPR036390">
    <property type="entry name" value="WH_DNA-bd_sf"/>
</dbReference>